<dbReference type="EMBL" id="LZRT01000080">
    <property type="protein sequence ID" value="OUM87071.1"/>
    <property type="molecule type" value="Genomic_DNA"/>
</dbReference>
<sequence length="112" mass="12853">MSYLLTGIAGVIGTLLRDILGMLVQQSVAQTSISRGDRFLHHVFDLQCGNRLIVSRRDVGKRHRICGRKRDRRIVFGMDWYGDGVSSQRNQNGMFMFLQLISIKGTVERKIW</sequence>
<organism evidence="1 2">
    <name type="scientific">Bacillus thermozeamaize</name>
    <dbReference type="NCBI Taxonomy" id="230954"/>
    <lineage>
        <taxon>Bacteria</taxon>
        <taxon>Bacillati</taxon>
        <taxon>Bacillota</taxon>
        <taxon>Bacilli</taxon>
        <taxon>Bacillales</taxon>
        <taxon>Bacillaceae</taxon>
        <taxon>Bacillus</taxon>
    </lineage>
</organism>
<reference evidence="2" key="1">
    <citation type="submission" date="2016-06" db="EMBL/GenBank/DDBJ databases">
        <authorList>
            <person name="Nascimento L."/>
            <person name="Pereira R.V."/>
            <person name="Martins L.F."/>
            <person name="Quaggio R.B."/>
            <person name="Silva A.M."/>
            <person name="Setubal J.C."/>
        </authorList>
    </citation>
    <scope>NUCLEOTIDE SEQUENCE [LARGE SCALE GENOMIC DNA]</scope>
</reference>
<evidence type="ECO:0000313" key="1">
    <source>
        <dbReference type="EMBL" id="OUM87071.1"/>
    </source>
</evidence>
<protein>
    <submittedName>
        <fullName evidence="1">Uncharacterized protein</fullName>
    </submittedName>
</protein>
<proteinExistence type="predicted"/>
<comment type="caution">
    <text evidence="1">The sequence shown here is derived from an EMBL/GenBank/DDBJ whole genome shotgun (WGS) entry which is preliminary data.</text>
</comment>
<gene>
    <name evidence="1" type="ORF">BAA01_16835</name>
</gene>
<evidence type="ECO:0000313" key="2">
    <source>
        <dbReference type="Proteomes" id="UP000196475"/>
    </source>
</evidence>
<dbReference type="AlphaFoldDB" id="A0A1Y3PI99"/>
<dbReference type="Proteomes" id="UP000196475">
    <property type="component" value="Unassembled WGS sequence"/>
</dbReference>
<name>A0A1Y3PI99_9BACI</name>
<accession>A0A1Y3PI99</accession>